<dbReference type="EMBL" id="CAJNNV010025078">
    <property type="protein sequence ID" value="CAE8612075.1"/>
    <property type="molecule type" value="Genomic_DNA"/>
</dbReference>
<evidence type="ECO:0000313" key="2">
    <source>
        <dbReference type="EMBL" id="CAE8612075.1"/>
    </source>
</evidence>
<proteinExistence type="predicted"/>
<gene>
    <name evidence="2" type="ORF">PGLA1383_LOCUS29880</name>
    <name evidence="3" type="ORF">PGLA2088_LOCUS1080</name>
</gene>
<name>A0A813FNW7_POLGL</name>
<accession>A0A813FNW7</accession>
<sequence length="138" mass="15857">MQRNSRSSSNNNNNDNNNNKNKQEQQQQQQQQLKRQQRNKQHQGAGAGHLDLAPHWFDYPVADSGRKGKIKKNHRNGISLMGMQRDLSVPSGLARLAPYLELLARSCDAHLDQRMLWSRTTISTQLKTRICTCLCTCW</sequence>
<comment type="caution">
    <text evidence="2">The sequence shown here is derived from an EMBL/GenBank/DDBJ whole genome shotgun (WGS) entry which is preliminary data.</text>
</comment>
<dbReference type="EMBL" id="CAJNNW010000809">
    <property type="protein sequence ID" value="CAE8631301.1"/>
    <property type="molecule type" value="Genomic_DNA"/>
</dbReference>
<protein>
    <submittedName>
        <fullName evidence="2">Uncharacterized protein</fullName>
    </submittedName>
</protein>
<keyword evidence="4" id="KW-1185">Reference proteome</keyword>
<feature type="compositionally biased region" description="Low complexity" evidence="1">
    <location>
        <begin position="1"/>
        <end position="34"/>
    </location>
</feature>
<reference evidence="2" key="1">
    <citation type="submission" date="2021-02" db="EMBL/GenBank/DDBJ databases">
        <authorList>
            <person name="Dougan E. K."/>
            <person name="Rhodes N."/>
            <person name="Thang M."/>
            <person name="Chan C."/>
        </authorList>
    </citation>
    <scope>NUCLEOTIDE SEQUENCE</scope>
</reference>
<dbReference type="Proteomes" id="UP000654075">
    <property type="component" value="Unassembled WGS sequence"/>
</dbReference>
<evidence type="ECO:0000313" key="4">
    <source>
        <dbReference type="Proteomes" id="UP000654075"/>
    </source>
</evidence>
<evidence type="ECO:0000313" key="3">
    <source>
        <dbReference type="EMBL" id="CAE8631301.1"/>
    </source>
</evidence>
<evidence type="ECO:0000256" key="1">
    <source>
        <dbReference type="SAM" id="MobiDB-lite"/>
    </source>
</evidence>
<organism evidence="2 4">
    <name type="scientific">Polarella glacialis</name>
    <name type="common">Dinoflagellate</name>
    <dbReference type="NCBI Taxonomy" id="89957"/>
    <lineage>
        <taxon>Eukaryota</taxon>
        <taxon>Sar</taxon>
        <taxon>Alveolata</taxon>
        <taxon>Dinophyceae</taxon>
        <taxon>Suessiales</taxon>
        <taxon>Suessiaceae</taxon>
        <taxon>Polarella</taxon>
    </lineage>
</organism>
<dbReference type="Proteomes" id="UP000626109">
    <property type="component" value="Unassembled WGS sequence"/>
</dbReference>
<dbReference type="AlphaFoldDB" id="A0A813FNW7"/>
<feature type="region of interest" description="Disordered" evidence="1">
    <location>
        <begin position="1"/>
        <end position="51"/>
    </location>
</feature>